<evidence type="ECO:0000313" key="2">
    <source>
        <dbReference type="EMBL" id="EEE61080.1"/>
    </source>
</evidence>
<dbReference type="InterPro" id="IPR053772">
    <property type="entry name" value="At1g61320/At1g61330-like"/>
</dbReference>
<dbReference type="PANTHER" id="PTHR34145:SF57">
    <property type="entry name" value="F-BOX DOMAIN-CONTAINING PROTEIN"/>
    <property type="match status" value="1"/>
</dbReference>
<protein>
    <recommendedName>
        <fullName evidence="1">At1g61320/AtMIF1 LRR domain-containing protein</fullName>
    </recommendedName>
</protein>
<proteinExistence type="predicted"/>
<accession>B9FFE6</accession>
<reference evidence="2" key="1">
    <citation type="journal article" date="2005" name="PLoS Biol.">
        <title>The genomes of Oryza sativa: a history of duplications.</title>
        <authorList>
            <person name="Yu J."/>
            <person name="Wang J."/>
            <person name="Lin W."/>
            <person name="Li S."/>
            <person name="Li H."/>
            <person name="Zhou J."/>
            <person name="Ni P."/>
            <person name="Dong W."/>
            <person name="Hu S."/>
            <person name="Zeng C."/>
            <person name="Zhang J."/>
            <person name="Zhang Y."/>
            <person name="Li R."/>
            <person name="Xu Z."/>
            <person name="Li S."/>
            <person name="Li X."/>
            <person name="Zheng H."/>
            <person name="Cong L."/>
            <person name="Lin L."/>
            <person name="Yin J."/>
            <person name="Geng J."/>
            <person name="Li G."/>
            <person name="Shi J."/>
            <person name="Liu J."/>
            <person name="Lv H."/>
            <person name="Li J."/>
            <person name="Wang J."/>
            <person name="Deng Y."/>
            <person name="Ran L."/>
            <person name="Shi X."/>
            <person name="Wang X."/>
            <person name="Wu Q."/>
            <person name="Li C."/>
            <person name="Ren X."/>
            <person name="Wang J."/>
            <person name="Wang X."/>
            <person name="Li D."/>
            <person name="Liu D."/>
            <person name="Zhang X."/>
            <person name="Ji Z."/>
            <person name="Zhao W."/>
            <person name="Sun Y."/>
            <person name="Zhang Z."/>
            <person name="Bao J."/>
            <person name="Han Y."/>
            <person name="Dong L."/>
            <person name="Ji J."/>
            <person name="Chen P."/>
            <person name="Wu S."/>
            <person name="Liu J."/>
            <person name="Xiao Y."/>
            <person name="Bu D."/>
            <person name="Tan J."/>
            <person name="Yang L."/>
            <person name="Ye C."/>
            <person name="Zhang J."/>
            <person name="Xu J."/>
            <person name="Zhou Y."/>
            <person name="Yu Y."/>
            <person name="Zhang B."/>
            <person name="Zhuang S."/>
            <person name="Wei H."/>
            <person name="Liu B."/>
            <person name="Lei M."/>
            <person name="Yu H."/>
            <person name="Li Y."/>
            <person name="Xu H."/>
            <person name="Wei S."/>
            <person name="He X."/>
            <person name="Fang L."/>
            <person name="Zhang Z."/>
            <person name="Zhang Y."/>
            <person name="Huang X."/>
            <person name="Su Z."/>
            <person name="Tong W."/>
            <person name="Li J."/>
            <person name="Tong Z."/>
            <person name="Li S."/>
            <person name="Ye J."/>
            <person name="Wang L."/>
            <person name="Fang L."/>
            <person name="Lei T."/>
            <person name="Chen C."/>
            <person name="Chen H."/>
            <person name="Xu Z."/>
            <person name="Li H."/>
            <person name="Huang H."/>
            <person name="Zhang F."/>
            <person name="Xu H."/>
            <person name="Li N."/>
            <person name="Zhao C."/>
            <person name="Li S."/>
            <person name="Dong L."/>
            <person name="Huang Y."/>
            <person name="Li L."/>
            <person name="Xi Y."/>
            <person name="Qi Q."/>
            <person name="Li W."/>
            <person name="Zhang B."/>
            <person name="Hu W."/>
            <person name="Zhang Y."/>
            <person name="Tian X."/>
            <person name="Jiao Y."/>
            <person name="Liang X."/>
            <person name="Jin J."/>
            <person name="Gao L."/>
            <person name="Zheng W."/>
            <person name="Hao B."/>
            <person name="Liu S."/>
            <person name="Wang W."/>
            <person name="Yuan L."/>
            <person name="Cao M."/>
            <person name="McDermott J."/>
            <person name="Samudrala R."/>
            <person name="Wang J."/>
            <person name="Wong G.K."/>
            <person name="Yang H."/>
        </authorList>
    </citation>
    <scope>NUCLEOTIDE SEQUENCE [LARGE SCALE GENOMIC DNA]</scope>
</reference>
<dbReference type="Pfam" id="PF23622">
    <property type="entry name" value="LRR_At1g61320_AtMIF1"/>
    <property type="match status" value="1"/>
</dbReference>
<feature type="domain" description="At1g61320/AtMIF1 LRR" evidence="1">
    <location>
        <begin position="67"/>
        <end position="191"/>
    </location>
</feature>
<dbReference type="HOGENOM" id="CLU_1646527_0_0_1"/>
<organism evidence="2">
    <name type="scientific">Oryza sativa subsp. japonica</name>
    <name type="common">Rice</name>
    <dbReference type="NCBI Taxonomy" id="39947"/>
    <lineage>
        <taxon>Eukaryota</taxon>
        <taxon>Viridiplantae</taxon>
        <taxon>Streptophyta</taxon>
        <taxon>Embryophyta</taxon>
        <taxon>Tracheophyta</taxon>
        <taxon>Spermatophyta</taxon>
        <taxon>Magnoliopsida</taxon>
        <taxon>Liliopsida</taxon>
        <taxon>Poales</taxon>
        <taxon>Poaceae</taxon>
        <taxon>BOP clade</taxon>
        <taxon>Oryzoideae</taxon>
        <taxon>Oryzeae</taxon>
        <taxon>Oryzinae</taxon>
        <taxon>Oryza</taxon>
        <taxon>Oryza sativa</taxon>
    </lineage>
</organism>
<dbReference type="Proteomes" id="UP000007752">
    <property type="component" value="Chromosome 4"/>
</dbReference>
<dbReference type="EMBL" id="CM000141">
    <property type="protein sequence ID" value="EEE61080.1"/>
    <property type="molecule type" value="Genomic_DNA"/>
</dbReference>
<dbReference type="AlphaFoldDB" id="B9FFE6"/>
<evidence type="ECO:0000259" key="1">
    <source>
        <dbReference type="Pfam" id="PF23622"/>
    </source>
</evidence>
<gene>
    <name evidence="2" type="ORF">OsJ_14953</name>
</gene>
<name>B9FFE6_ORYSJ</name>
<dbReference type="InterPro" id="IPR055357">
    <property type="entry name" value="LRR_At1g61320_AtMIF1"/>
</dbReference>
<reference evidence="2" key="2">
    <citation type="submission" date="2008-12" db="EMBL/GenBank/DDBJ databases">
        <title>Improved gene annotation of the rice (Oryza sativa) genomes.</title>
        <authorList>
            <person name="Wang J."/>
            <person name="Li R."/>
            <person name="Fan W."/>
            <person name="Huang Q."/>
            <person name="Zhang J."/>
            <person name="Zhou Y."/>
            <person name="Hu Y."/>
            <person name="Zi S."/>
            <person name="Li J."/>
            <person name="Ni P."/>
            <person name="Zheng H."/>
            <person name="Zhang Y."/>
            <person name="Zhao M."/>
            <person name="Hao Q."/>
            <person name="McDermott J."/>
            <person name="Samudrala R."/>
            <person name="Kristiansen K."/>
            <person name="Wong G.K.-S."/>
        </authorList>
    </citation>
    <scope>NUCLEOTIDE SEQUENCE</scope>
</reference>
<dbReference type="PANTHER" id="PTHR34145">
    <property type="entry name" value="OS02G0105600 PROTEIN"/>
    <property type="match status" value="1"/>
</dbReference>
<sequence length="209" mass="23371">MTDAGVGRETSELANSMHRLEEEGVGFTGGSSLEFIGGKENSLPASRVSRMLSSELPQNLWSLDNSLKFSCLKHIQLFAHILSHGSDKILYLAYVMRAAPFVEKVEVHFASGHSLWFAQEGPLRHELGHDEYKYLKNLCVTGFKGARGQLEFLLHVVENATALDVITVDTTERMLESDIKNDYLCSIARQTIELHIREALPPKAKLFVL</sequence>